<gene>
    <name evidence="1" type="ORF">BJY18_002233</name>
</gene>
<sequence>MGLRPRRWLAPVLVLALGAGAGPAFLVVSAIRVPAPPGDRTPVPLAGHRGAPLCRCTSRTTGRCAGARGT</sequence>
<dbReference type="Proteomes" id="UP000581769">
    <property type="component" value="Unassembled WGS sequence"/>
</dbReference>
<proteinExistence type="predicted"/>
<dbReference type="RefSeq" id="WP_184779880.1">
    <property type="nucleotide sequence ID" value="NZ_JACHMG010000001.1"/>
</dbReference>
<evidence type="ECO:0000313" key="2">
    <source>
        <dbReference type="Proteomes" id="UP000581769"/>
    </source>
</evidence>
<keyword evidence="2" id="KW-1185">Reference proteome</keyword>
<dbReference type="EMBL" id="JACHMG010000001">
    <property type="protein sequence ID" value="MBB4684748.1"/>
    <property type="molecule type" value="Genomic_DNA"/>
</dbReference>
<dbReference type="AlphaFoldDB" id="A0A840IUB6"/>
<comment type="caution">
    <text evidence="1">The sequence shown here is derived from an EMBL/GenBank/DDBJ whole genome shotgun (WGS) entry which is preliminary data.</text>
</comment>
<protein>
    <submittedName>
        <fullName evidence="1">Uncharacterized protein</fullName>
    </submittedName>
</protein>
<reference evidence="1 2" key="1">
    <citation type="submission" date="2020-08" db="EMBL/GenBank/DDBJ databases">
        <title>Sequencing the genomes of 1000 actinobacteria strains.</title>
        <authorList>
            <person name="Klenk H.-P."/>
        </authorList>
    </citation>
    <scope>NUCLEOTIDE SEQUENCE [LARGE SCALE GENOMIC DNA]</scope>
    <source>
        <strain evidence="1 2">DSM 45859</strain>
    </source>
</reference>
<organism evidence="1 2">
    <name type="scientific">Amycolatopsis jiangsuensis</name>
    <dbReference type="NCBI Taxonomy" id="1181879"/>
    <lineage>
        <taxon>Bacteria</taxon>
        <taxon>Bacillati</taxon>
        <taxon>Actinomycetota</taxon>
        <taxon>Actinomycetes</taxon>
        <taxon>Pseudonocardiales</taxon>
        <taxon>Pseudonocardiaceae</taxon>
        <taxon>Amycolatopsis</taxon>
    </lineage>
</organism>
<name>A0A840IUB6_9PSEU</name>
<accession>A0A840IUB6</accession>
<evidence type="ECO:0000313" key="1">
    <source>
        <dbReference type="EMBL" id="MBB4684748.1"/>
    </source>
</evidence>